<dbReference type="PATRIC" id="fig|626887.3.peg.1733"/>
<comment type="caution">
    <text evidence="2">The sequence shown here is derived from an EMBL/GenBank/DDBJ whole genome shotgun (WGS) entry which is preliminary data.</text>
</comment>
<keyword evidence="1" id="KW-0812">Transmembrane</keyword>
<reference evidence="2 3" key="1">
    <citation type="journal article" date="2013" name="Genome Announc.">
        <title>Genome Sequence of the Polycyclic Aromatic Hydrocarbon-Degrading Bacterium Strain Marinobacter nanhaiticus D15-8WT.</title>
        <authorList>
            <person name="Cui Z."/>
            <person name="Gao W."/>
            <person name="Li Q."/>
            <person name="Xu G."/>
            <person name="Zheng L."/>
        </authorList>
    </citation>
    <scope>NUCLEOTIDE SEQUENCE [LARGE SCALE GENOMIC DNA]</scope>
    <source>
        <strain evidence="2 3">D15-8W</strain>
    </source>
</reference>
<organism evidence="2 3">
    <name type="scientific">Marinobacter nanhaiticus D15-8W</name>
    <dbReference type="NCBI Taxonomy" id="626887"/>
    <lineage>
        <taxon>Bacteria</taxon>
        <taxon>Pseudomonadati</taxon>
        <taxon>Pseudomonadota</taxon>
        <taxon>Gammaproteobacteria</taxon>
        <taxon>Pseudomonadales</taxon>
        <taxon>Marinobacteraceae</taxon>
        <taxon>Marinobacter</taxon>
    </lineage>
</organism>
<dbReference type="EMBL" id="APLQ01000011">
    <property type="protein sequence ID" value="ENO15410.1"/>
    <property type="molecule type" value="Genomic_DNA"/>
</dbReference>
<feature type="transmembrane region" description="Helical" evidence="1">
    <location>
        <begin position="53"/>
        <end position="72"/>
    </location>
</feature>
<keyword evidence="1" id="KW-0472">Membrane</keyword>
<protein>
    <submittedName>
        <fullName evidence="2">Uncharacterized protein</fullName>
    </submittedName>
</protein>
<proteinExistence type="predicted"/>
<dbReference type="STRING" id="626887.J057_08666"/>
<dbReference type="OrthoDB" id="6369331at2"/>
<keyword evidence="3" id="KW-1185">Reference proteome</keyword>
<dbReference type="HOGENOM" id="CLU_2260365_0_0_6"/>
<gene>
    <name evidence="2" type="ORF">J057_08666</name>
</gene>
<evidence type="ECO:0000313" key="2">
    <source>
        <dbReference type="EMBL" id="ENO15410.1"/>
    </source>
</evidence>
<dbReference type="AlphaFoldDB" id="N6VYS1"/>
<sequence length="106" mass="12252">MTLPNPHYLTPEQDQSLRRWEDWNRRYFIFAFITLVILLVFSSQLGLSSGHEWGPLGILLVALVAPIVALQLRLRCPACNHRIGWQAKLQAPDQCRHCGTFLRSRQ</sequence>
<dbReference type="Proteomes" id="UP000013165">
    <property type="component" value="Unassembled WGS sequence"/>
</dbReference>
<feature type="transmembrane region" description="Helical" evidence="1">
    <location>
        <begin position="27"/>
        <end position="47"/>
    </location>
</feature>
<accession>N6VYS1</accession>
<evidence type="ECO:0000313" key="3">
    <source>
        <dbReference type="Proteomes" id="UP000013165"/>
    </source>
</evidence>
<name>N6VYS1_9GAMM</name>
<evidence type="ECO:0000256" key="1">
    <source>
        <dbReference type="SAM" id="Phobius"/>
    </source>
</evidence>
<keyword evidence="1" id="KW-1133">Transmembrane helix</keyword>
<dbReference type="RefSeq" id="WP_004579706.1">
    <property type="nucleotide sequence ID" value="NZ_AP028878.1"/>
</dbReference>